<keyword evidence="1" id="KW-0812">Transmembrane</keyword>
<feature type="transmembrane region" description="Helical" evidence="1">
    <location>
        <begin position="43"/>
        <end position="63"/>
    </location>
</feature>
<proteinExistence type="predicted"/>
<dbReference type="EMBL" id="JAKEVZ010000011">
    <property type="protein sequence ID" value="MCF1752269.1"/>
    <property type="molecule type" value="Genomic_DNA"/>
</dbReference>
<keyword evidence="3" id="KW-1185">Reference proteome</keyword>
<reference evidence="2 3" key="1">
    <citation type="submission" date="2022-01" db="EMBL/GenBank/DDBJ databases">
        <title>Mariniradius saccharolyticus sp. nov., isolated from sediment of a river.</title>
        <authorList>
            <person name="Liu H."/>
        </authorList>
    </citation>
    <scope>NUCLEOTIDE SEQUENCE [LARGE SCALE GENOMIC DNA]</scope>
    <source>
        <strain evidence="2 3">RY-2</strain>
    </source>
</reference>
<keyword evidence="1" id="KW-0472">Membrane</keyword>
<evidence type="ECO:0000313" key="3">
    <source>
        <dbReference type="Proteomes" id="UP001201449"/>
    </source>
</evidence>
<organism evidence="2 3">
    <name type="scientific">Mariniradius sediminis</name>
    <dbReference type="NCBI Taxonomy" id="2909237"/>
    <lineage>
        <taxon>Bacteria</taxon>
        <taxon>Pseudomonadati</taxon>
        <taxon>Bacteroidota</taxon>
        <taxon>Cytophagia</taxon>
        <taxon>Cytophagales</taxon>
        <taxon>Cyclobacteriaceae</taxon>
        <taxon>Mariniradius</taxon>
    </lineage>
</organism>
<name>A0ABS9BY95_9BACT</name>
<gene>
    <name evidence="2" type="ORF">L0U89_14495</name>
</gene>
<accession>A0ABS9BY95</accession>
<keyword evidence="1" id="KW-1133">Transmembrane helix</keyword>
<sequence length="135" mass="14579">MKYLLALILVALVAFESLGQTTSVLEHQQDLMKKSDAQYKAGWIFLGTGLALSITAIAIPYKYDPNDGSSNSRVTSFLGWTGFLSISTSIPLFLSAGYNARTAAKLSLEPKALHQPNIGGELPRNIPSLTLKIPL</sequence>
<comment type="caution">
    <text evidence="2">The sequence shown here is derived from an EMBL/GenBank/DDBJ whole genome shotgun (WGS) entry which is preliminary data.</text>
</comment>
<dbReference type="RefSeq" id="WP_234862169.1">
    <property type="nucleotide sequence ID" value="NZ_JAKEVZ010000011.1"/>
</dbReference>
<dbReference type="Proteomes" id="UP001201449">
    <property type="component" value="Unassembled WGS sequence"/>
</dbReference>
<evidence type="ECO:0000313" key="2">
    <source>
        <dbReference type="EMBL" id="MCF1752269.1"/>
    </source>
</evidence>
<feature type="transmembrane region" description="Helical" evidence="1">
    <location>
        <begin position="75"/>
        <end position="98"/>
    </location>
</feature>
<protein>
    <submittedName>
        <fullName evidence="2">Uncharacterized protein</fullName>
    </submittedName>
</protein>
<evidence type="ECO:0000256" key="1">
    <source>
        <dbReference type="SAM" id="Phobius"/>
    </source>
</evidence>